<dbReference type="Pfam" id="PF23936">
    <property type="entry name" value="HB_ELP1"/>
    <property type="match status" value="1"/>
</dbReference>
<dbReference type="GeneID" id="100122194"/>
<protein>
    <recommendedName>
        <fullName evidence="5 6">Elongator complex protein 1</fullName>
    </recommendedName>
</protein>
<dbReference type="InterPro" id="IPR056164">
    <property type="entry name" value="Beta-prop_ELP1_1st"/>
</dbReference>
<dbReference type="KEGG" id="nvi:100122194"/>
<dbReference type="InterPro" id="IPR056165">
    <property type="entry name" value="Beta-prop_ELP1_2nd"/>
</dbReference>
<keyword evidence="6" id="KW-0539">Nucleus</keyword>
<dbReference type="Pfam" id="PF23797">
    <property type="entry name" value="Beta-prop_ELP1_2nd"/>
    <property type="match status" value="1"/>
</dbReference>
<feature type="domain" description="ELP1 first N-terminal beta-propeller" evidence="8">
    <location>
        <begin position="1"/>
        <end position="349"/>
    </location>
</feature>
<dbReference type="CTD" id="8518"/>
<proteinExistence type="inferred from homology"/>
<comment type="subcellular location">
    <subcellularLocation>
        <location evidence="6">Cytoplasm</location>
    </subcellularLocation>
    <subcellularLocation>
        <location evidence="6">Nucleus</location>
    </subcellularLocation>
</comment>
<evidence type="ECO:0000256" key="3">
    <source>
        <dbReference type="ARBA" id="ARBA00022490"/>
    </source>
</evidence>
<evidence type="ECO:0000259" key="8">
    <source>
        <dbReference type="Pfam" id="PF04762"/>
    </source>
</evidence>
<dbReference type="RefSeq" id="XP_032454487.1">
    <property type="nucleotide sequence ID" value="XM_032598596.1"/>
</dbReference>
<evidence type="ECO:0000313" key="13">
    <source>
        <dbReference type="EnsemblMetazoa" id="XP_032454487"/>
    </source>
</evidence>
<evidence type="ECO:0000256" key="4">
    <source>
        <dbReference type="ARBA" id="ARBA00022694"/>
    </source>
</evidence>
<comment type="pathway">
    <text evidence="1">tRNA modification; 5-methoxycarbonylmethyl-2-thiouridine-tRNA biosynthesis.</text>
</comment>
<dbReference type="SMR" id="A0A7M7QTJ8"/>
<dbReference type="Gene3D" id="2.130.10.10">
    <property type="entry name" value="YVTN repeat-like/Quinoprotein amine dehydrogenase"/>
    <property type="match status" value="1"/>
</dbReference>
<dbReference type="GO" id="GO:0033588">
    <property type="term" value="C:elongator holoenzyme complex"/>
    <property type="evidence" value="ECO:0007669"/>
    <property type="project" value="InterPro"/>
</dbReference>
<keyword evidence="4" id="KW-0819">tRNA processing</keyword>
<sequence length="1321" mass="151448">MRNLVIESQRTNTFNDGDFLPHEKYHCCYNADKDRYYIIEGEDNRFLAIDASNDRKYIDEEVIFNNKELKPIGIEYCSINQELYIACDCGLVICMTYLDDEKVKYEEIADFTNGLQCMKISPDHEVVVLLTKDNVVITLSSNFDILQEVNLTSKEFGEKQFITVGWGKKETQFHGSEGKAAAKAKSAVVGKTDSDNGLPRITWKGDGTLFAVNYIDEEANARRFKVFDREGILQYTSELVDCLEGTLSWKPSGNLIASTRKLPNKHTVALFEKNGLLHREFTLPLETKSVQIEDLVWSRDSDILAVWYKDIASGIMTVQLWGEKNYHWYLKQTITYPKNNPVLHLAWSPQVNKDLLILSSKNSTIYTFYWTVTHSHGKDLADKAVVSVIDGNKVLVTGFRDGIVPPPMAQQTLQFDEPVNAISFAPKQVQDSEISSNDFLVLLSNNKIEFCQNINESWAVQYAKKKLYNVDLRLKDAKKYSFHLLQHLFWYKPNIVLCSVSLGVKSSLCEIHLLDVEGVEEITVDAKIIQEMPGQIEHIVPSSDSKTVYIVVNNKIYNYNDRDGLSKSDLVIMNESSTRAMVKVELVTFGEKEAIVALSRKYVLYVNGKQVSNNITSFFVHSEFLLLTTLQHALICFKLDENGLDQLCTRDLTIQPWENETNLVHRKQELSIRRLERGSTLVMAIPKDARAILQMPRGNLECIQPRALSLAIIGNFIDKLDYHKAFDLMRKQRIDLNLLYDHNPQSFIEHTEKFVQDVKNANWLSLFLTDLKDEDVTRTTYASSYENRSKQPEESVSGKVEAVCEVLRKIMEQNSNDFVQPILISLVKNQKKVGLENALKKIKQLKAQEDVNQQGFSAEEALKYLLYMVDVNVLYDIALGMYDFELVMLVAQKSQKDPKEYISYLNTLNGLEENYRKFSIDSYLKRYNSALTHIAKIPDRYDECMYFIQCHELYSQGLKLYNSKSSEYKQIAVAYGKHLSSKAKYREAGIMFTKGKDYVEALNAFKQANSWQDAIVTAMKLNLSFPQLTELYEELVSRLLEDKRYEAAAVILSKHLNRSEDAVATLCEGRHWHQAWTDAHCMKREDLIETHVKPGILDHAEFMLSQIRQHKQDFEKYKNRLGVVRAQAAARELAMRNLFDLDDEPTGNERGDFSDLISDTTSIAGSTMSRSSQASRSTGRSYRSSKNRRKHERKLQSIKEGSVYEDLALIRTLHQLVSQAYKQRDEVRSIAEMLLFINSDQLAEELYKVMSEFLEDIYQGKREIWPPAEIKSPDSEEPSSSSTNLPSPSTIPQNLIEPRLLNPPEEQPSDWKLDAFKVSSK</sequence>
<reference evidence="13" key="1">
    <citation type="submission" date="2021-01" db="UniProtKB">
        <authorList>
            <consortium name="EnsemblMetazoa"/>
        </authorList>
    </citation>
    <scope>IDENTIFICATION</scope>
</reference>
<dbReference type="Pfam" id="PF23925">
    <property type="entry name" value="A-sol_ELP1"/>
    <property type="match status" value="1"/>
</dbReference>
<dbReference type="GO" id="GO:0005634">
    <property type="term" value="C:nucleus"/>
    <property type="evidence" value="ECO:0007669"/>
    <property type="project" value="UniProtKB-SubCell"/>
</dbReference>
<dbReference type="EnsemblMetazoa" id="XM_032598596">
    <property type="protein sequence ID" value="XP_032454487"/>
    <property type="gene ID" value="LOC100122194"/>
</dbReference>
<dbReference type="SUPFAM" id="SSF50978">
    <property type="entry name" value="WD40 repeat-like"/>
    <property type="match status" value="1"/>
</dbReference>
<dbReference type="InterPro" id="IPR036322">
    <property type="entry name" value="WD40_repeat_dom_sf"/>
</dbReference>
<dbReference type="GO" id="GO:0002926">
    <property type="term" value="P:tRNA wobble base 5-methoxycarbonylmethyl-2-thiouridinylation"/>
    <property type="evidence" value="ECO:0007669"/>
    <property type="project" value="TreeGrafter"/>
</dbReference>
<dbReference type="SUPFAM" id="SSF82171">
    <property type="entry name" value="DPP6 N-terminal domain-like"/>
    <property type="match status" value="1"/>
</dbReference>
<feature type="domain" description="ELP1 N-terminal second beta-propeller" evidence="9">
    <location>
        <begin position="388"/>
        <end position="682"/>
    </location>
</feature>
<keyword evidence="14" id="KW-1185">Reference proteome</keyword>
<dbReference type="OrthoDB" id="40048at2759"/>
<dbReference type="InterPro" id="IPR056169">
    <property type="entry name" value="HB_ELP1"/>
</dbReference>
<dbReference type="GO" id="GO:0000049">
    <property type="term" value="F:tRNA binding"/>
    <property type="evidence" value="ECO:0007669"/>
    <property type="project" value="TreeGrafter"/>
</dbReference>
<evidence type="ECO:0000256" key="7">
    <source>
        <dbReference type="SAM" id="MobiDB-lite"/>
    </source>
</evidence>
<evidence type="ECO:0000259" key="12">
    <source>
        <dbReference type="Pfam" id="PF23936"/>
    </source>
</evidence>
<dbReference type="InterPro" id="IPR006849">
    <property type="entry name" value="Elp1"/>
</dbReference>
<feature type="domain" description="ELP1 alpha-solenoid" evidence="11">
    <location>
        <begin position="706"/>
        <end position="908"/>
    </location>
</feature>
<dbReference type="RefSeq" id="XP_016839870.1">
    <property type="nucleotide sequence ID" value="XM_016984381.3"/>
</dbReference>
<name>A0A7M7QTJ8_NASVI</name>
<keyword evidence="3 6" id="KW-0963">Cytoplasm</keyword>
<dbReference type="GO" id="GO:0005829">
    <property type="term" value="C:cytosol"/>
    <property type="evidence" value="ECO:0007669"/>
    <property type="project" value="TreeGrafter"/>
</dbReference>
<comment type="similarity">
    <text evidence="2 6">Belongs to the ELP1/IKA1 family.</text>
</comment>
<evidence type="ECO:0000256" key="2">
    <source>
        <dbReference type="ARBA" id="ARBA00006086"/>
    </source>
</evidence>
<organism evidence="13 14">
    <name type="scientific">Nasonia vitripennis</name>
    <name type="common">Parasitic wasp</name>
    <dbReference type="NCBI Taxonomy" id="7425"/>
    <lineage>
        <taxon>Eukaryota</taxon>
        <taxon>Metazoa</taxon>
        <taxon>Ecdysozoa</taxon>
        <taxon>Arthropoda</taxon>
        <taxon>Hexapoda</taxon>
        <taxon>Insecta</taxon>
        <taxon>Pterygota</taxon>
        <taxon>Neoptera</taxon>
        <taxon>Endopterygota</taxon>
        <taxon>Hymenoptera</taxon>
        <taxon>Apocrita</taxon>
        <taxon>Proctotrupomorpha</taxon>
        <taxon>Chalcidoidea</taxon>
        <taxon>Pteromalidae</taxon>
        <taxon>Pteromalinae</taxon>
        <taxon>Nasonia</taxon>
    </lineage>
</organism>
<dbReference type="EnsemblMetazoa" id="XM_016984381">
    <property type="protein sequence ID" value="XP_016839870"/>
    <property type="gene ID" value="LOC100122194"/>
</dbReference>
<evidence type="ECO:0000256" key="6">
    <source>
        <dbReference type="PIRNR" id="PIRNR017233"/>
    </source>
</evidence>
<dbReference type="FunCoup" id="A0A7M7QTJ8">
    <property type="interactions" value="1781"/>
</dbReference>
<dbReference type="Proteomes" id="UP000002358">
    <property type="component" value="Chromosome 3"/>
</dbReference>
<dbReference type="PANTHER" id="PTHR12747">
    <property type="entry name" value="ELONGATOR COMPLEX PROTEIN 1"/>
    <property type="match status" value="1"/>
</dbReference>
<evidence type="ECO:0000256" key="5">
    <source>
        <dbReference type="ARBA" id="ARBA00029535"/>
    </source>
</evidence>
<evidence type="ECO:0000259" key="11">
    <source>
        <dbReference type="Pfam" id="PF23925"/>
    </source>
</evidence>
<comment type="function">
    <text evidence="6">Component of the elongator complex which is required for multiple tRNA modifications, including mcm5U (5-methoxycarbonylmethyl uridine), mcm5s2U (5-methoxycarbonylmethyl-2-thiouridine), and ncm5U (5-carbamoylmethyl uridine). The elongator complex catalyzes formation of carboxymethyluridine in the wobble base at position 34 in tRNAs.</text>
</comment>
<dbReference type="PIRSF" id="PIRSF017233">
    <property type="entry name" value="IKAP"/>
    <property type="match status" value="1"/>
</dbReference>
<dbReference type="Pfam" id="PF04762">
    <property type="entry name" value="Beta-prop_ELP1_1st"/>
    <property type="match status" value="1"/>
</dbReference>
<evidence type="ECO:0000256" key="1">
    <source>
        <dbReference type="ARBA" id="ARBA00005043"/>
    </source>
</evidence>
<feature type="domain" description="ELP1 three-helical bundle" evidence="12">
    <location>
        <begin position="1086"/>
        <end position="1264"/>
    </location>
</feature>
<evidence type="ECO:0000259" key="9">
    <source>
        <dbReference type="Pfam" id="PF23797"/>
    </source>
</evidence>
<dbReference type="PANTHER" id="PTHR12747:SF0">
    <property type="entry name" value="ELONGATOR COMPLEX PROTEIN 1"/>
    <property type="match status" value="1"/>
</dbReference>
<evidence type="ECO:0000259" key="10">
    <source>
        <dbReference type="Pfam" id="PF23878"/>
    </source>
</evidence>
<feature type="region of interest" description="Disordered" evidence="7">
    <location>
        <begin position="1164"/>
        <end position="1197"/>
    </location>
</feature>
<dbReference type="InParanoid" id="A0A7M7QTJ8"/>
<feature type="region of interest" description="Disordered" evidence="7">
    <location>
        <begin position="1268"/>
        <end position="1321"/>
    </location>
</feature>
<feature type="compositionally biased region" description="Low complexity" evidence="7">
    <location>
        <begin position="1278"/>
        <end position="1292"/>
    </location>
</feature>
<dbReference type="InterPro" id="IPR015943">
    <property type="entry name" value="WD40/YVTN_repeat-like_dom_sf"/>
</dbReference>
<dbReference type="Pfam" id="PF23878">
    <property type="entry name" value="TPR_ELP1"/>
    <property type="match status" value="1"/>
</dbReference>
<evidence type="ECO:0000313" key="14">
    <source>
        <dbReference type="Proteomes" id="UP000002358"/>
    </source>
</evidence>
<feature type="compositionally biased region" description="Basic residues" evidence="7">
    <location>
        <begin position="1183"/>
        <end position="1193"/>
    </location>
</feature>
<dbReference type="InterPro" id="IPR056166">
    <property type="entry name" value="TPR_ELP1"/>
</dbReference>
<dbReference type="UniPathway" id="UPA00988"/>
<dbReference type="InterPro" id="IPR056167">
    <property type="entry name" value="A-sol_ELP1"/>
</dbReference>
<feature type="compositionally biased region" description="Low complexity" evidence="7">
    <location>
        <begin position="1164"/>
        <end position="1181"/>
    </location>
</feature>
<accession>A0A7M7QTJ8</accession>
<feature type="domain" description="ELP1 TPR" evidence="10">
    <location>
        <begin position="915"/>
        <end position="1075"/>
    </location>
</feature>